<gene>
    <name evidence="1" type="ORF">TMCBR4_gp041c</name>
</gene>
<evidence type="ECO:0000313" key="1">
    <source>
        <dbReference type="EMBL" id="WDS38350.1"/>
    </source>
</evidence>
<reference evidence="1 2" key="2">
    <citation type="submission" date="2023-06" db="EMBL/GenBank/DDBJ databases">
        <title>New species of Caulobacter bacteriophages in the Kronosvirus genus that infect the plant growth-promoting Caulobacter strain CBR1.</title>
        <authorList>
            <person name="Mohammadi T."/>
            <person name="Millwood A."/>
        </authorList>
    </citation>
    <scope>NUCLEOTIDE SEQUENCE [LARGE SCALE GENOMIC DNA]</scope>
</reference>
<organism evidence="1 2">
    <name type="scientific">Caulobacter phage TMCBR4</name>
    <dbReference type="NCBI Taxonomy" id="3028191"/>
    <lineage>
        <taxon>Viruses</taxon>
        <taxon>Duplodnaviria</taxon>
        <taxon>Heunggongvirae</taxon>
        <taxon>Uroviricota</taxon>
        <taxon>Caudoviricetes</taxon>
        <taxon>Caudoviricetes incertae sedis</taxon>
        <taxon>Kronosvirus</taxon>
        <taxon>Kronosvirus elgin</taxon>
    </lineage>
</organism>
<evidence type="ECO:0000313" key="2">
    <source>
        <dbReference type="Proteomes" id="UP001219524"/>
    </source>
</evidence>
<proteinExistence type="predicted"/>
<protein>
    <submittedName>
        <fullName evidence="1">Uncharacterized protein</fullName>
    </submittedName>
</protein>
<accession>A0AAE9ZKY1</accession>
<dbReference type="EMBL" id="OQ330850">
    <property type="protein sequence ID" value="WDS38350.1"/>
    <property type="molecule type" value="Genomic_DNA"/>
</dbReference>
<name>A0AAE9ZKY1_9CAUD</name>
<sequence length="171" mass="18665">MIRLGTLQPDGSAVLAPEEVKWLRDLFGRMACAYQVQAVSRRYDHDEAVAAELTDRARERAALALGELVAEDAPAEYPGFLGRVSPPDYREVVVRAMMIRGGFPPGEPLMSRSVHRVMPDAAIMASVPGAWIGGPVARRQNPEYPPEAEVVPIRPVPLDFVSIGSTDSEED</sequence>
<keyword evidence="2" id="KW-1185">Reference proteome</keyword>
<reference evidence="1 2" key="1">
    <citation type="submission" date="2023-01" db="EMBL/GenBank/DDBJ databases">
        <authorList>
            <person name="Ely B."/>
        </authorList>
    </citation>
    <scope>NUCLEOTIDE SEQUENCE [LARGE SCALE GENOMIC DNA]</scope>
</reference>
<dbReference type="Proteomes" id="UP001219524">
    <property type="component" value="Segment"/>
</dbReference>